<evidence type="ECO:0000256" key="2">
    <source>
        <dbReference type="ARBA" id="ARBA00023015"/>
    </source>
</evidence>
<organism evidence="6 7">
    <name type="scientific">Inquilinus limosus MP06</name>
    <dbReference type="NCBI Taxonomy" id="1398085"/>
    <lineage>
        <taxon>Bacteria</taxon>
        <taxon>Pseudomonadati</taxon>
        <taxon>Pseudomonadota</taxon>
        <taxon>Alphaproteobacteria</taxon>
        <taxon>Rhodospirillales</taxon>
        <taxon>Rhodospirillaceae</taxon>
        <taxon>Inquilinus</taxon>
    </lineage>
</organism>
<dbReference type="PROSITE" id="PS50931">
    <property type="entry name" value="HTH_LYSR"/>
    <property type="match status" value="1"/>
</dbReference>
<dbReference type="AlphaFoldDB" id="A0A0A0D3N3"/>
<dbReference type="InterPro" id="IPR000847">
    <property type="entry name" value="LysR_HTH_N"/>
</dbReference>
<evidence type="ECO:0000313" key="6">
    <source>
        <dbReference type="EMBL" id="KGM32704.1"/>
    </source>
</evidence>
<dbReference type="Pfam" id="PF03466">
    <property type="entry name" value="LysR_substrate"/>
    <property type="match status" value="1"/>
</dbReference>
<comment type="similarity">
    <text evidence="1">Belongs to the LysR transcriptional regulatory family.</text>
</comment>
<evidence type="ECO:0000256" key="1">
    <source>
        <dbReference type="ARBA" id="ARBA00009437"/>
    </source>
</evidence>
<keyword evidence="3" id="KW-0238">DNA-binding</keyword>
<dbReference type="InterPro" id="IPR036390">
    <property type="entry name" value="WH_DNA-bd_sf"/>
</dbReference>
<dbReference type="RefSeq" id="WP_034842236.1">
    <property type="nucleotide sequence ID" value="NZ_JANX01000276.1"/>
</dbReference>
<dbReference type="Gene3D" id="1.10.10.10">
    <property type="entry name" value="Winged helix-like DNA-binding domain superfamily/Winged helix DNA-binding domain"/>
    <property type="match status" value="1"/>
</dbReference>
<accession>A0A0A0D3N3</accession>
<sequence>MHRIKIRHLETLMVFMKTGSVTEAAEILGTTQPNASKSLKQLEGAIGISLFQRNGGRLQPTPEAEILFAHAARLMEELAFIETLSGDLARLKSGFVQVATLATFGVALLPLVAEAFNARYPDVVVQIDVVDSDKIHSFVSRGNYDLGLVHHPSQEVDLTARTLRTGSMVCILPAAHPLARRPGIKAADLAGMPLITYPRTLPFGAAIAKTLADEGVQVRNPLSANHSHVVRKLVERGRGLALVDEYSVWDAAAAPGIAVRPFEPRIPVSIGMIVSQRRPLSLAAQAFLTALQDALATPPL</sequence>
<dbReference type="OrthoDB" id="8479870at2"/>
<evidence type="ECO:0000313" key="7">
    <source>
        <dbReference type="Proteomes" id="UP000029995"/>
    </source>
</evidence>
<dbReference type="GO" id="GO:0010628">
    <property type="term" value="P:positive regulation of gene expression"/>
    <property type="evidence" value="ECO:0007669"/>
    <property type="project" value="TreeGrafter"/>
</dbReference>
<dbReference type="Proteomes" id="UP000029995">
    <property type="component" value="Unassembled WGS sequence"/>
</dbReference>
<dbReference type="PRINTS" id="PR00039">
    <property type="entry name" value="HTHLYSR"/>
</dbReference>
<keyword evidence="4" id="KW-0804">Transcription</keyword>
<keyword evidence="2" id="KW-0805">Transcription regulation</keyword>
<feature type="domain" description="HTH lysR-type" evidence="5">
    <location>
        <begin position="4"/>
        <end position="61"/>
    </location>
</feature>
<dbReference type="Pfam" id="PF00126">
    <property type="entry name" value="HTH_1"/>
    <property type="match status" value="1"/>
</dbReference>
<evidence type="ECO:0000256" key="3">
    <source>
        <dbReference type="ARBA" id="ARBA00023125"/>
    </source>
</evidence>
<evidence type="ECO:0000259" key="5">
    <source>
        <dbReference type="PROSITE" id="PS50931"/>
    </source>
</evidence>
<dbReference type="InterPro" id="IPR036388">
    <property type="entry name" value="WH-like_DNA-bd_sf"/>
</dbReference>
<reference evidence="6 7" key="1">
    <citation type="submission" date="2014-01" db="EMBL/GenBank/DDBJ databases">
        <title>Genome sequence determination for a cystic fibrosis isolate, Inquilinus limosus.</title>
        <authorList>
            <person name="Pino M."/>
            <person name="Di Conza J."/>
            <person name="Gutkind G."/>
        </authorList>
    </citation>
    <scope>NUCLEOTIDE SEQUENCE [LARGE SCALE GENOMIC DNA]</scope>
    <source>
        <strain evidence="6 7">MP06</strain>
    </source>
</reference>
<comment type="caution">
    <text evidence="6">The sequence shown here is derived from an EMBL/GenBank/DDBJ whole genome shotgun (WGS) entry which is preliminary data.</text>
</comment>
<protein>
    <recommendedName>
        <fullName evidence="5">HTH lysR-type domain-containing protein</fullName>
    </recommendedName>
</protein>
<dbReference type="InterPro" id="IPR005119">
    <property type="entry name" value="LysR_subst-bd"/>
</dbReference>
<gene>
    <name evidence="6" type="ORF">P409_19880</name>
</gene>
<dbReference type="SUPFAM" id="SSF46785">
    <property type="entry name" value="Winged helix' DNA-binding domain"/>
    <property type="match status" value="1"/>
</dbReference>
<dbReference type="GO" id="GO:0003700">
    <property type="term" value="F:DNA-binding transcription factor activity"/>
    <property type="evidence" value="ECO:0007669"/>
    <property type="project" value="InterPro"/>
</dbReference>
<dbReference type="EMBL" id="JANX01000276">
    <property type="protein sequence ID" value="KGM32704.1"/>
    <property type="molecule type" value="Genomic_DNA"/>
</dbReference>
<dbReference type="PANTHER" id="PTHR30427:SF1">
    <property type="entry name" value="TRANSCRIPTIONAL ACTIVATOR PROTEIN LYSR"/>
    <property type="match status" value="1"/>
</dbReference>
<dbReference type="Gene3D" id="3.40.190.290">
    <property type="match status" value="1"/>
</dbReference>
<name>A0A0A0D3N3_9PROT</name>
<dbReference type="GO" id="GO:0043565">
    <property type="term" value="F:sequence-specific DNA binding"/>
    <property type="evidence" value="ECO:0007669"/>
    <property type="project" value="TreeGrafter"/>
</dbReference>
<dbReference type="SUPFAM" id="SSF53850">
    <property type="entry name" value="Periplasmic binding protein-like II"/>
    <property type="match status" value="1"/>
</dbReference>
<proteinExistence type="inferred from homology"/>
<evidence type="ECO:0000256" key="4">
    <source>
        <dbReference type="ARBA" id="ARBA00023163"/>
    </source>
</evidence>
<dbReference type="PANTHER" id="PTHR30427">
    <property type="entry name" value="TRANSCRIPTIONAL ACTIVATOR PROTEIN LYSR"/>
    <property type="match status" value="1"/>
</dbReference>